<evidence type="ECO:0000259" key="10">
    <source>
        <dbReference type="Pfam" id="PF04290"/>
    </source>
</evidence>
<evidence type="ECO:0000256" key="1">
    <source>
        <dbReference type="ARBA" id="ARBA00004429"/>
    </source>
</evidence>
<evidence type="ECO:0000256" key="4">
    <source>
        <dbReference type="ARBA" id="ARBA00022519"/>
    </source>
</evidence>
<dbReference type="InterPro" id="IPR055348">
    <property type="entry name" value="DctQ"/>
</dbReference>
<evidence type="ECO:0000256" key="7">
    <source>
        <dbReference type="ARBA" id="ARBA00023136"/>
    </source>
</evidence>
<organism evidence="11 12">
    <name type="scientific">Pseudohoeflea coraliihabitans</name>
    <dbReference type="NCBI Taxonomy" id="2860393"/>
    <lineage>
        <taxon>Bacteria</taxon>
        <taxon>Pseudomonadati</taxon>
        <taxon>Pseudomonadota</taxon>
        <taxon>Alphaproteobacteria</taxon>
        <taxon>Hyphomicrobiales</taxon>
        <taxon>Rhizobiaceae</taxon>
        <taxon>Pseudohoeflea</taxon>
    </lineage>
</organism>
<comment type="caution">
    <text evidence="11">The sequence shown here is derived from an EMBL/GenBank/DDBJ whole genome shotgun (WGS) entry which is preliminary data.</text>
</comment>
<evidence type="ECO:0000256" key="3">
    <source>
        <dbReference type="ARBA" id="ARBA00022475"/>
    </source>
</evidence>
<comment type="similarity">
    <text evidence="8 9">Belongs to the TRAP transporter small permease family.</text>
</comment>
<dbReference type="Pfam" id="PF04290">
    <property type="entry name" value="DctQ"/>
    <property type="match status" value="1"/>
</dbReference>
<evidence type="ECO:0000256" key="2">
    <source>
        <dbReference type="ARBA" id="ARBA00022448"/>
    </source>
</evidence>
<keyword evidence="5 9" id="KW-0812">Transmembrane</keyword>
<reference evidence="11" key="1">
    <citation type="submission" date="2021-07" db="EMBL/GenBank/DDBJ databases">
        <title>Pseudohoeflea marina sp. nov. a polyhydroxyalcanoate-producing bacterium.</title>
        <authorList>
            <person name="Zheng W."/>
            <person name="Yu S."/>
            <person name="Huang Y."/>
        </authorList>
    </citation>
    <scope>NUCLEOTIDE SEQUENCE</scope>
    <source>
        <strain evidence="11">DP4N28-3</strain>
    </source>
</reference>
<keyword evidence="7 9" id="KW-0472">Membrane</keyword>
<gene>
    <name evidence="11" type="ORF">KY465_00835</name>
</gene>
<keyword evidence="3" id="KW-1003">Cell membrane</keyword>
<comment type="subcellular location">
    <subcellularLocation>
        <location evidence="1 9">Cell inner membrane</location>
        <topology evidence="1 9">Multi-pass membrane protein</topology>
    </subcellularLocation>
</comment>
<dbReference type="Proteomes" id="UP001430804">
    <property type="component" value="Unassembled WGS sequence"/>
</dbReference>
<feature type="transmembrane region" description="Helical" evidence="9">
    <location>
        <begin position="7"/>
        <end position="32"/>
    </location>
</feature>
<evidence type="ECO:0000256" key="6">
    <source>
        <dbReference type="ARBA" id="ARBA00022989"/>
    </source>
</evidence>
<dbReference type="PANTHER" id="PTHR35011:SF10">
    <property type="entry name" value="TRAP TRANSPORTER SMALL PERMEASE PROTEIN"/>
    <property type="match status" value="1"/>
</dbReference>
<dbReference type="EMBL" id="JAHWQX010000001">
    <property type="protein sequence ID" value="MBW3095817.1"/>
    <property type="molecule type" value="Genomic_DNA"/>
</dbReference>
<sequence>MAIARRLAGLLSVVITLVGAVAMVLMMVHIIVDAVLRTFFASSAPGTTEFVSFYYMVAVTFLPLAYIQCLRGHVIIELFTGGLPPRVVHAIDGVVALVIAGAAGYFAFAAGWKAIAMTRAGEFVIGAILVETWPTRWFVVSGVGLLAVVALLQALDDLYTAAGGQTPEQAAERRGSEARRLESIFGLTPGKH</sequence>
<name>A0ABS6WK50_9HYPH</name>
<evidence type="ECO:0000256" key="8">
    <source>
        <dbReference type="ARBA" id="ARBA00038436"/>
    </source>
</evidence>
<feature type="domain" description="Tripartite ATP-independent periplasmic transporters DctQ component" evidence="10">
    <location>
        <begin position="26"/>
        <end position="158"/>
    </location>
</feature>
<dbReference type="InterPro" id="IPR007387">
    <property type="entry name" value="TRAP_DctQ"/>
</dbReference>
<keyword evidence="4 9" id="KW-0997">Cell inner membrane</keyword>
<dbReference type="RefSeq" id="WP_219157453.1">
    <property type="nucleotide sequence ID" value="NZ_JAHWQX010000001.1"/>
</dbReference>
<keyword evidence="12" id="KW-1185">Reference proteome</keyword>
<accession>A0ABS6WK50</accession>
<keyword evidence="6 9" id="KW-1133">Transmembrane helix</keyword>
<evidence type="ECO:0000256" key="9">
    <source>
        <dbReference type="RuleBase" id="RU369079"/>
    </source>
</evidence>
<evidence type="ECO:0000256" key="5">
    <source>
        <dbReference type="ARBA" id="ARBA00022692"/>
    </source>
</evidence>
<keyword evidence="2 9" id="KW-0813">Transport</keyword>
<proteinExistence type="inferred from homology"/>
<feature type="transmembrane region" description="Helical" evidence="9">
    <location>
        <begin position="52"/>
        <end position="70"/>
    </location>
</feature>
<comment type="function">
    <text evidence="9">Part of the tripartite ATP-independent periplasmic (TRAP) transport system.</text>
</comment>
<evidence type="ECO:0000313" key="11">
    <source>
        <dbReference type="EMBL" id="MBW3095817.1"/>
    </source>
</evidence>
<feature type="transmembrane region" description="Helical" evidence="9">
    <location>
        <begin position="91"/>
        <end position="115"/>
    </location>
</feature>
<evidence type="ECO:0000313" key="12">
    <source>
        <dbReference type="Proteomes" id="UP001430804"/>
    </source>
</evidence>
<dbReference type="PANTHER" id="PTHR35011">
    <property type="entry name" value="2,3-DIKETO-L-GULONATE TRAP TRANSPORTER SMALL PERMEASE PROTEIN YIAM"/>
    <property type="match status" value="1"/>
</dbReference>
<comment type="subunit">
    <text evidence="9">The complex comprises the extracytoplasmic solute receptor protein and the two transmembrane proteins.</text>
</comment>
<protein>
    <recommendedName>
        <fullName evidence="9">TRAP transporter small permease protein</fullName>
    </recommendedName>
</protein>
<feature type="transmembrane region" description="Helical" evidence="9">
    <location>
        <begin position="135"/>
        <end position="155"/>
    </location>
</feature>